<feature type="region of interest" description="Disordered" evidence="1">
    <location>
        <begin position="1"/>
        <end position="109"/>
    </location>
</feature>
<feature type="compositionally biased region" description="Basic and acidic residues" evidence="1">
    <location>
        <begin position="87"/>
        <end position="103"/>
    </location>
</feature>
<dbReference type="EMBL" id="JANPWB010000010">
    <property type="protein sequence ID" value="KAJ1136421.1"/>
    <property type="molecule type" value="Genomic_DNA"/>
</dbReference>
<evidence type="ECO:0000313" key="2">
    <source>
        <dbReference type="EMBL" id="KAJ1136421.1"/>
    </source>
</evidence>
<dbReference type="AlphaFoldDB" id="A0AAV7QAH4"/>
<organism evidence="2 3">
    <name type="scientific">Pleurodeles waltl</name>
    <name type="common">Iberian ribbed newt</name>
    <dbReference type="NCBI Taxonomy" id="8319"/>
    <lineage>
        <taxon>Eukaryota</taxon>
        <taxon>Metazoa</taxon>
        <taxon>Chordata</taxon>
        <taxon>Craniata</taxon>
        <taxon>Vertebrata</taxon>
        <taxon>Euteleostomi</taxon>
        <taxon>Amphibia</taxon>
        <taxon>Batrachia</taxon>
        <taxon>Caudata</taxon>
        <taxon>Salamandroidea</taxon>
        <taxon>Salamandridae</taxon>
        <taxon>Pleurodelinae</taxon>
        <taxon>Pleurodeles</taxon>
    </lineage>
</organism>
<gene>
    <name evidence="2" type="ORF">NDU88_002838</name>
</gene>
<reference evidence="2" key="1">
    <citation type="journal article" date="2022" name="bioRxiv">
        <title>Sequencing and chromosome-scale assembly of the giantPleurodeles waltlgenome.</title>
        <authorList>
            <person name="Brown T."/>
            <person name="Elewa A."/>
            <person name="Iarovenko S."/>
            <person name="Subramanian E."/>
            <person name="Araus A.J."/>
            <person name="Petzold A."/>
            <person name="Susuki M."/>
            <person name="Suzuki K.-i.T."/>
            <person name="Hayashi T."/>
            <person name="Toyoda A."/>
            <person name="Oliveira C."/>
            <person name="Osipova E."/>
            <person name="Leigh N.D."/>
            <person name="Simon A."/>
            <person name="Yun M.H."/>
        </authorList>
    </citation>
    <scope>NUCLEOTIDE SEQUENCE</scope>
    <source>
        <strain evidence="2">20211129_DDA</strain>
        <tissue evidence="2">Liver</tissue>
    </source>
</reference>
<accession>A0AAV7QAH4</accession>
<protein>
    <submittedName>
        <fullName evidence="2">Uncharacterized protein</fullName>
    </submittedName>
</protein>
<keyword evidence="3" id="KW-1185">Reference proteome</keyword>
<proteinExistence type="predicted"/>
<dbReference type="Proteomes" id="UP001066276">
    <property type="component" value="Chromosome 6"/>
</dbReference>
<feature type="compositionally biased region" description="Polar residues" evidence="1">
    <location>
        <begin position="75"/>
        <end position="86"/>
    </location>
</feature>
<name>A0AAV7QAH4_PLEWA</name>
<comment type="caution">
    <text evidence="2">The sequence shown here is derived from an EMBL/GenBank/DDBJ whole genome shotgun (WGS) entry which is preliminary data.</text>
</comment>
<evidence type="ECO:0000313" key="3">
    <source>
        <dbReference type="Proteomes" id="UP001066276"/>
    </source>
</evidence>
<sequence>MGSTRARTQQEENVEVEAEIPKSVQAPEKTYLEMSRVQPRLREPSENDSWSDPGTAKMKTDWNAGTKRTGPHEPQGTSYDSPSKTLASEDGKRRNRWCHDETPRSPPPRISVVYMCLTVETIVARV</sequence>
<evidence type="ECO:0000256" key="1">
    <source>
        <dbReference type="SAM" id="MobiDB-lite"/>
    </source>
</evidence>